<gene>
    <name evidence="4" type="ORF">AJ79_06817</name>
</gene>
<dbReference type="InterPro" id="IPR011990">
    <property type="entry name" value="TPR-like_helical_dom_sf"/>
</dbReference>
<evidence type="ECO:0000259" key="2">
    <source>
        <dbReference type="Pfam" id="PF00931"/>
    </source>
</evidence>
<feature type="coiled-coil region" evidence="1">
    <location>
        <begin position="180"/>
        <end position="209"/>
    </location>
</feature>
<dbReference type="AlphaFoldDB" id="A0A2B7X9M0"/>
<dbReference type="PANTHER" id="PTHR35205">
    <property type="entry name" value="NB-ARC AND TPR DOMAIN PROTEIN"/>
    <property type="match status" value="1"/>
</dbReference>
<dbReference type="PRINTS" id="PR00364">
    <property type="entry name" value="DISEASERSIST"/>
</dbReference>
<dbReference type="Pfam" id="PF24809">
    <property type="entry name" value="DUF7708"/>
    <property type="match status" value="1"/>
</dbReference>
<dbReference type="PANTHER" id="PTHR35205:SF1">
    <property type="entry name" value="ZU5 DOMAIN-CONTAINING PROTEIN"/>
    <property type="match status" value="1"/>
</dbReference>
<protein>
    <recommendedName>
        <fullName evidence="6">NB-ARC domain-containing protein</fullName>
    </recommendedName>
</protein>
<dbReference type="GO" id="GO:0043531">
    <property type="term" value="F:ADP binding"/>
    <property type="evidence" value="ECO:0007669"/>
    <property type="project" value="InterPro"/>
</dbReference>
<dbReference type="InterPro" id="IPR019734">
    <property type="entry name" value="TPR_rpt"/>
</dbReference>
<dbReference type="SUPFAM" id="SSF48452">
    <property type="entry name" value="TPR-like"/>
    <property type="match status" value="1"/>
</dbReference>
<evidence type="ECO:0008006" key="6">
    <source>
        <dbReference type="Google" id="ProtNLM"/>
    </source>
</evidence>
<feature type="domain" description="DUF7708" evidence="3">
    <location>
        <begin position="101"/>
        <end position="198"/>
    </location>
</feature>
<dbReference type="InterPro" id="IPR056125">
    <property type="entry name" value="DUF7708"/>
</dbReference>
<dbReference type="OrthoDB" id="4183392at2759"/>
<evidence type="ECO:0000313" key="5">
    <source>
        <dbReference type="Proteomes" id="UP000223968"/>
    </source>
</evidence>
<dbReference type="EMBL" id="PDNB01000126">
    <property type="protein sequence ID" value="PGH05348.1"/>
    <property type="molecule type" value="Genomic_DNA"/>
</dbReference>
<organism evidence="4 5">
    <name type="scientific">Helicocarpus griseus UAMH5409</name>
    <dbReference type="NCBI Taxonomy" id="1447875"/>
    <lineage>
        <taxon>Eukaryota</taxon>
        <taxon>Fungi</taxon>
        <taxon>Dikarya</taxon>
        <taxon>Ascomycota</taxon>
        <taxon>Pezizomycotina</taxon>
        <taxon>Eurotiomycetes</taxon>
        <taxon>Eurotiomycetidae</taxon>
        <taxon>Onygenales</taxon>
        <taxon>Ajellomycetaceae</taxon>
        <taxon>Helicocarpus</taxon>
    </lineage>
</organism>
<dbReference type="InterPro" id="IPR002182">
    <property type="entry name" value="NB-ARC"/>
</dbReference>
<evidence type="ECO:0000256" key="1">
    <source>
        <dbReference type="SAM" id="Coils"/>
    </source>
</evidence>
<keyword evidence="5" id="KW-1185">Reference proteome</keyword>
<evidence type="ECO:0000313" key="4">
    <source>
        <dbReference type="EMBL" id="PGH05348.1"/>
    </source>
</evidence>
<dbReference type="InterPro" id="IPR027417">
    <property type="entry name" value="P-loop_NTPase"/>
</dbReference>
<dbReference type="SUPFAM" id="SSF52540">
    <property type="entry name" value="P-loop containing nucleoside triphosphate hydrolases"/>
    <property type="match status" value="1"/>
</dbReference>
<keyword evidence="1" id="KW-0175">Coiled coil</keyword>
<dbReference type="SMART" id="SM00028">
    <property type="entry name" value="TPR"/>
    <property type="match status" value="3"/>
</dbReference>
<sequence>MAETKGPVSQECQSPLITKALDRYRAELNDGGDAILEVDNLEDLLNQARSFEPKGSRVPKQSTPFDRLEPILSCFNDFAAVMAVCFGAQPKITGILASPSKDILNDILDMLEEISSSLPRFTTYEKTLPIDDAFESALIEAYTEIICFCARAINFFRAHPHHPLVQKAWPQFRNDFHKTIKRLRRRTQIVEAEAEAARMRVDNEKHAELLSLMKAFKANNIHDNVLPCYHIPYGINERVIGRENELNQVADALDPHKGSRQSRSLALYGMGGVGKTSIALQYVNNARKQYDAIFWISADNGVKMLQDFLEIAQKLNLVPNDRKSEDANTAMFKVKTWLNDTDCRWLIVFDNADDLDILTQAWPGSAPGSILLTSRDFTAAFSPASAGLAVQPFDDAVGSVAFLELLNQPNSTGPNLELAREITHRLGGLPLALRQIAGFIVKQRLPLSNFLSLYERNSAKIHTKKAGPSDYQHTISTVWRLSFGQLSGNSILLLKLLAFFDPDRVDEAILQSFQAPLVASGEFDFLQDEMETAPSLQLFLHECERCHEALPLARLALEAITDKSSLPYAQGIDILGVILLDTNHPKEALECFNTCLAIRQTLLSQTDPFLASALNHVSLAYTELRDFQQAALYQQQAMDIRLEINSPMIGNSYSNMSSILLGMGKPDDAEVMLLRCPSLKNMTDESFLRTDNPRFSSDMVLLSRIWISKGRYEDALRLRSKALAFRQKTFGDKYKTCDSLYQIADLLSHRGDYASAVDLLEKSLTFLKRLPESEGYIGRAYFKLSQIHTKMGSDMDTQKQCKEAAISYRSKAYTDLNPGDDYSEESFNLLVPWMLW</sequence>
<dbReference type="Proteomes" id="UP000223968">
    <property type="component" value="Unassembled WGS sequence"/>
</dbReference>
<dbReference type="Pfam" id="PF00931">
    <property type="entry name" value="NB-ARC"/>
    <property type="match status" value="1"/>
</dbReference>
<dbReference type="STRING" id="1447875.A0A2B7X9M0"/>
<accession>A0A2B7X9M0</accession>
<feature type="domain" description="NB-ARC" evidence="2">
    <location>
        <begin position="243"/>
        <end position="377"/>
    </location>
</feature>
<comment type="caution">
    <text evidence="4">The sequence shown here is derived from an EMBL/GenBank/DDBJ whole genome shotgun (WGS) entry which is preliminary data.</text>
</comment>
<name>A0A2B7X9M0_9EURO</name>
<reference evidence="4 5" key="1">
    <citation type="submission" date="2017-10" db="EMBL/GenBank/DDBJ databases">
        <title>Comparative genomics in systemic dimorphic fungi from Ajellomycetaceae.</title>
        <authorList>
            <person name="Munoz J.F."/>
            <person name="Mcewen J.G."/>
            <person name="Clay O.K."/>
            <person name="Cuomo C.A."/>
        </authorList>
    </citation>
    <scope>NUCLEOTIDE SEQUENCE [LARGE SCALE GENOMIC DNA]</scope>
    <source>
        <strain evidence="4 5">UAMH5409</strain>
    </source>
</reference>
<dbReference type="Gene3D" id="1.25.40.10">
    <property type="entry name" value="Tetratricopeptide repeat domain"/>
    <property type="match status" value="2"/>
</dbReference>
<evidence type="ECO:0000259" key="3">
    <source>
        <dbReference type="Pfam" id="PF24809"/>
    </source>
</evidence>
<dbReference type="Pfam" id="PF13424">
    <property type="entry name" value="TPR_12"/>
    <property type="match status" value="2"/>
</dbReference>
<dbReference type="Gene3D" id="3.40.50.300">
    <property type="entry name" value="P-loop containing nucleotide triphosphate hydrolases"/>
    <property type="match status" value="1"/>
</dbReference>
<proteinExistence type="predicted"/>